<keyword evidence="7" id="KW-1185">Reference proteome</keyword>
<reference evidence="6 7" key="1">
    <citation type="submission" date="2024-09" db="EMBL/GenBank/DDBJ databases">
        <authorList>
            <person name="Sun Q."/>
            <person name="Mori K."/>
        </authorList>
    </citation>
    <scope>NUCLEOTIDE SEQUENCE [LARGE SCALE GENOMIC DNA]</scope>
    <source>
        <strain evidence="6 7">JCM 4362</strain>
    </source>
</reference>
<dbReference type="SMART" id="SM01012">
    <property type="entry name" value="ANTAR"/>
    <property type="match status" value="1"/>
</dbReference>
<evidence type="ECO:0000256" key="3">
    <source>
        <dbReference type="ARBA" id="ARBA00023015"/>
    </source>
</evidence>
<proteinExistence type="predicted"/>
<dbReference type="SMART" id="SM00065">
    <property type="entry name" value="GAF"/>
    <property type="match status" value="1"/>
</dbReference>
<dbReference type="InterPro" id="IPR005561">
    <property type="entry name" value="ANTAR"/>
</dbReference>
<evidence type="ECO:0000256" key="2">
    <source>
        <dbReference type="ARBA" id="ARBA00022777"/>
    </source>
</evidence>
<dbReference type="PROSITE" id="PS50921">
    <property type="entry name" value="ANTAR"/>
    <property type="match status" value="1"/>
</dbReference>
<feature type="domain" description="ANTAR" evidence="5">
    <location>
        <begin position="189"/>
        <end position="250"/>
    </location>
</feature>
<dbReference type="InterPro" id="IPR011006">
    <property type="entry name" value="CheY-like_superfamily"/>
</dbReference>
<evidence type="ECO:0000313" key="7">
    <source>
        <dbReference type="Proteomes" id="UP001589718"/>
    </source>
</evidence>
<gene>
    <name evidence="6" type="ORF">ACFFTU_05330</name>
</gene>
<keyword evidence="4" id="KW-0804">Transcription</keyword>
<dbReference type="Gene3D" id="3.30.450.40">
    <property type="match status" value="1"/>
</dbReference>
<dbReference type="SUPFAM" id="SSF55781">
    <property type="entry name" value="GAF domain-like"/>
    <property type="match status" value="1"/>
</dbReference>
<dbReference type="RefSeq" id="WP_345220685.1">
    <property type="nucleotide sequence ID" value="NZ_BAAAXE010000013.1"/>
</dbReference>
<dbReference type="Pfam" id="PF01590">
    <property type="entry name" value="GAF"/>
    <property type="match status" value="1"/>
</dbReference>
<dbReference type="InterPro" id="IPR012074">
    <property type="entry name" value="GAF_ANTAR"/>
</dbReference>
<sequence>MTDTTDAITDSGGPGRLHDFDLASLHDALTDWRGLDRFLQELTEQAVRAVADADSCSVTMRRNGRLMTTASSDAAAFTLDAMQYEVDAGPCVCSLRDGVEKYVADTLDEQRWGPYPGLAAGQGVRSVFAAPLSVQGRPASTVPDAESRAHTVGALNLYARTPGAFRGEKEVVRRFAEQAAGAVAVAERIERETEAARDLRAAMESRFVIDQAIGIVMARQRCPAEVALGVLRRASQGRNIKLRELCYELVLQTGGRPPEPGRFTQRD</sequence>
<evidence type="ECO:0000256" key="1">
    <source>
        <dbReference type="ARBA" id="ARBA00022679"/>
    </source>
</evidence>
<protein>
    <submittedName>
        <fullName evidence="6">GAF and ANTAR domain-containing protein</fullName>
    </submittedName>
</protein>
<comment type="caution">
    <text evidence="6">The sequence shown here is derived from an EMBL/GenBank/DDBJ whole genome shotgun (WGS) entry which is preliminary data.</text>
</comment>
<keyword evidence="2" id="KW-0418">Kinase</keyword>
<dbReference type="PIRSF" id="PIRSF036625">
    <property type="entry name" value="GAF_ANTAR"/>
    <property type="match status" value="1"/>
</dbReference>
<accession>A0ABV5P887</accession>
<organism evidence="6 7">
    <name type="scientific">Streptomyces cremeus</name>
    <dbReference type="NCBI Taxonomy" id="66881"/>
    <lineage>
        <taxon>Bacteria</taxon>
        <taxon>Bacillati</taxon>
        <taxon>Actinomycetota</taxon>
        <taxon>Actinomycetes</taxon>
        <taxon>Kitasatosporales</taxon>
        <taxon>Streptomycetaceae</taxon>
        <taxon>Streptomyces</taxon>
    </lineage>
</organism>
<evidence type="ECO:0000256" key="4">
    <source>
        <dbReference type="ARBA" id="ARBA00023163"/>
    </source>
</evidence>
<dbReference type="InterPro" id="IPR036388">
    <property type="entry name" value="WH-like_DNA-bd_sf"/>
</dbReference>
<dbReference type="Gene3D" id="1.10.10.10">
    <property type="entry name" value="Winged helix-like DNA-binding domain superfamily/Winged helix DNA-binding domain"/>
    <property type="match status" value="1"/>
</dbReference>
<keyword evidence="3" id="KW-0805">Transcription regulation</keyword>
<name>A0ABV5P887_STRCM</name>
<evidence type="ECO:0000259" key="5">
    <source>
        <dbReference type="PROSITE" id="PS50921"/>
    </source>
</evidence>
<dbReference type="EMBL" id="JBHMCR010000004">
    <property type="protein sequence ID" value="MFB9519364.1"/>
    <property type="molecule type" value="Genomic_DNA"/>
</dbReference>
<dbReference type="SUPFAM" id="SSF52172">
    <property type="entry name" value="CheY-like"/>
    <property type="match status" value="1"/>
</dbReference>
<evidence type="ECO:0000313" key="6">
    <source>
        <dbReference type="EMBL" id="MFB9519364.1"/>
    </source>
</evidence>
<dbReference type="Pfam" id="PF03861">
    <property type="entry name" value="ANTAR"/>
    <property type="match status" value="1"/>
</dbReference>
<dbReference type="InterPro" id="IPR029016">
    <property type="entry name" value="GAF-like_dom_sf"/>
</dbReference>
<dbReference type="Proteomes" id="UP001589718">
    <property type="component" value="Unassembled WGS sequence"/>
</dbReference>
<keyword evidence="1" id="KW-0808">Transferase</keyword>
<dbReference type="InterPro" id="IPR003018">
    <property type="entry name" value="GAF"/>
</dbReference>